<sequence length="66" mass="7349">MQFKASQRLRNPNEENLNVNERINASAVQANCPPTSFNLEGSTVPPQQQEQQQQNPSVLSNMSNPP</sequence>
<accession>A0AC34F581</accession>
<protein>
    <submittedName>
        <fullName evidence="2">Uncharacterized protein</fullName>
    </submittedName>
</protein>
<proteinExistence type="predicted"/>
<evidence type="ECO:0000313" key="2">
    <source>
        <dbReference type="WBParaSite" id="ES5_v2.g11994.t1"/>
    </source>
</evidence>
<dbReference type="WBParaSite" id="ES5_v2.g11994.t1">
    <property type="protein sequence ID" value="ES5_v2.g11994.t1"/>
    <property type="gene ID" value="ES5_v2.g11994"/>
</dbReference>
<reference evidence="2" key="1">
    <citation type="submission" date="2022-11" db="UniProtKB">
        <authorList>
            <consortium name="WormBaseParasite"/>
        </authorList>
    </citation>
    <scope>IDENTIFICATION</scope>
</reference>
<evidence type="ECO:0000313" key="1">
    <source>
        <dbReference type="Proteomes" id="UP000887579"/>
    </source>
</evidence>
<organism evidence="1 2">
    <name type="scientific">Panagrolaimus sp. ES5</name>
    <dbReference type="NCBI Taxonomy" id="591445"/>
    <lineage>
        <taxon>Eukaryota</taxon>
        <taxon>Metazoa</taxon>
        <taxon>Ecdysozoa</taxon>
        <taxon>Nematoda</taxon>
        <taxon>Chromadorea</taxon>
        <taxon>Rhabditida</taxon>
        <taxon>Tylenchina</taxon>
        <taxon>Panagrolaimomorpha</taxon>
        <taxon>Panagrolaimoidea</taxon>
        <taxon>Panagrolaimidae</taxon>
        <taxon>Panagrolaimus</taxon>
    </lineage>
</organism>
<dbReference type="Proteomes" id="UP000887579">
    <property type="component" value="Unplaced"/>
</dbReference>
<name>A0AC34F581_9BILA</name>